<evidence type="ECO:0000256" key="2">
    <source>
        <dbReference type="ARBA" id="ARBA00022475"/>
    </source>
</evidence>
<evidence type="ECO:0000256" key="3">
    <source>
        <dbReference type="ARBA" id="ARBA00022679"/>
    </source>
</evidence>
<comment type="subcellular location">
    <subcellularLocation>
        <location evidence="1">Cell membrane</location>
        <topology evidence="1">Multi-pass membrane protein</topology>
    </subcellularLocation>
</comment>
<feature type="transmembrane region" description="Helical" evidence="8">
    <location>
        <begin position="382"/>
        <end position="413"/>
    </location>
</feature>
<dbReference type="GO" id="GO:0005886">
    <property type="term" value="C:plasma membrane"/>
    <property type="evidence" value="ECO:0007669"/>
    <property type="project" value="UniProtKB-SubCell"/>
</dbReference>
<feature type="transmembrane region" description="Helical" evidence="8">
    <location>
        <begin position="132"/>
        <end position="155"/>
    </location>
</feature>
<feature type="transmembrane region" description="Helical" evidence="8">
    <location>
        <begin position="272"/>
        <end position="290"/>
    </location>
</feature>
<keyword evidence="6 8" id="KW-0472">Membrane</keyword>
<feature type="transmembrane region" description="Helical" evidence="8">
    <location>
        <begin position="175"/>
        <end position="200"/>
    </location>
</feature>
<evidence type="ECO:0000313" key="9">
    <source>
        <dbReference type="EMBL" id="OGM26400.1"/>
    </source>
</evidence>
<evidence type="ECO:0000256" key="5">
    <source>
        <dbReference type="ARBA" id="ARBA00022989"/>
    </source>
</evidence>
<evidence type="ECO:0000256" key="8">
    <source>
        <dbReference type="SAM" id="Phobius"/>
    </source>
</evidence>
<protein>
    <recommendedName>
        <fullName evidence="11">DUF2029 domain-containing protein</fullName>
    </recommendedName>
</protein>
<gene>
    <name evidence="9" type="ORF">A2628_00025</name>
</gene>
<keyword evidence="5 8" id="KW-1133">Transmembrane helix</keyword>
<keyword evidence="4 8" id="KW-0812">Transmembrane</keyword>
<keyword evidence="2" id="KW-1003">Cell membrane</keyword>
<dbReference type="AlphaFoldDB" id="A0A1F7YGV3"/>
<comment type="caution">
    <text evidence="9">The sequence shown here is derived from an EMBL/GenBank/DDBJ whole genome shotgun (WGS) entry which is preliminary data.</text>
</comment>
<feature type="transmembrane region" description="Helical" evidence="8">
    <location>
        <begin position="302"/>
        <end position="332"/>
    </location>
</feature>
<dbReference type="EMBL" id="MGGL01000012">
    <property type="protein sequence ID" value="OGM26400.1"/>
    <property type="molecule type" value="Genomic_DNA"/>
</dbReference>
<feature type="transmembrane region" description="Helical" evidence="8">
    <location>
        <begin position="212"/>
        <end position="232"/>
    </location>
</feature>
<dbReference type="GO" id="GO:0016758">
    <property type="term" value="F:hexosyltransferase activity"/>
    <property type="evidence" value="ECO:0007669"/>
    <property type="project" value="InterPro"/>
</dbReference>
<comment type="similarity">
    <text evidence="7">Belongs to the glycosyltransferase 87 family.</text>
</comment>
<dbReference type="InterPro" id="IPR018584">
    <property type="entry name" value="GT87"/>
</dbReference>
<evidence type="ECO:0000256" key="7">
    <source>
        <dbReference type="ARBA" id="ARBA00024033"/>
    </source>
</evidence>
<evidence type="ECO:0000256" key="1">
    <source>
        <dbReference type="ARBA" id="ARBA00004651"/>
    </source>
</evidence>
<keyword evidence="3" id="KW-0808">Transferase</keyword>
<feature type="transmembrane region" description="Helical" evidence="8">
    <location>
        <begin position="12"/>
        <end position="35"/>
    </location>
</feature>
<sequence>MWIYFKRALLTFFLISYISGVTLYSLFFIVIPGVYNGSDVMSFLTGAEIIKSGNSEKLFDRATQFYYQRQVVYPEARFWLLPFRSPPIVAYLFLPFTFIGVKVSYYLLAVINIIFLLLFAHVASQTFNKLKITYLIFLAACVYWPFLTASIYGQFTPLLLLVLLVIFKNIKVKHVFLAGVFTGILFLKPQYLLIAPFVFFMIKDRQKYLQGLLVSALFFLVVNLVISGRALLDYPAFLVATEKISYGSRPFQMFTLYGLFKTSPFVRNISDWGLIGINFFIYTLTLFLFSRKIRPAEINKGFIIATLFTILFSVHALTHDLILLLVPILILWNGILSKKAISSYSNFEKTLDYQPGDESNLICRPPLEGNRGLLVRGGRHKIILFILYFLPLIIFLNNTFIAVLIIVAVSYFLMLSRSKKFALAEQN</sequence>
<feature type="transmembrane region" description="Helical" evidence="8">
    <location>
        <begin position="88"/>
        <end position="120"/>
    </location>
</feature>
<organism evidence="9 10">
    <name type="scientific">Candidatus Woesebacteria bacterium RIFCSPHIGHO2_01_FULL_40_22</name>
    <dbReference type="NCBI Taxonomy" id="1802499"/>
    <lineage>
        <taxon>Bacteria</taxon>
        <taxon>Candidatus Woeseibacteriota</taxon>
    </lineage>
</organism>
<reference evidence="9 10" key="1">
    <citation type="journal article" date="2016" name="Nat. Commun.">
        <title>Thousands of microbial genomes shed light on interconnected biogeochemical processes in an aquifer system.</title>
        <authorList>
            <person name="Anantharaman K."/>
            <person name="Brown C.T."/>
            <person name="Hug L.A."/>
            <person name="Sharon I."/>
            <person name="Castelle C.J."/>
            <person name="Probst A.J."/>
            <person name="Thomas B.C."/>
            <person name="Singh A."/>
            <person name="Wilkins M.J."/>
            <person name="Karaoz U."/>
            <person name="Brodie E.L."/>
            <person name="Williams K.H."/>
            <person name="Hubbard S.S."/>
            <person name="Banfield J.F."/>
        </authorList>
    </citation>
    <scope>NUCLEOTIDE SEQUENCE [LARGE SCALE GENOMIC DNA]</scope>
</reference>
<name>A0A1F7YGV3_9BACT</name>
<evidence type="ECO:0000256" key="6">
    <source>
        <dbReference type="ARBA" id="ARBA00023136"/>
    </source>
</evidence>
<evidence type="ECO:0000256" key="4">
    <source>
        <dbReference type="ARBA" id="ARBA00022692"/>
    </source>
</evidence>
<evidence type="ECO:0008006" key="11">
    <source>
        <dbReference type="Google" id="ProtNLM"/>
    </source>
</evidence>
<accession>A0A1F7YGV3</accession>
<evidence type="ECO:0000313" key="10">
    <source>
        <dbReference type="Proteomes" id="UP000179221"/>
    </source>
</evidence>
<dbReference type="Proteomes" id="UP000179221">
    <property type="component" value="Unassembled WGS sequence"/>
</dbReference>
<dbReference type="Pfam" id="PF09594">
    <property type="entry name" value="GT87"/>
    <property type="match status" value="1"/>
</dbReference>
<proteinExistence type="inferred from homology"/>